<protein>
    <submittedName>
        <fullName evidence="1">HK97 gp10 family phage protein</fullName>
    </submittedName>
</protein>
<dbReference type="AlphaFoldDB" id="A0A848BRW4"/>
<organism evidence="1 2">
    <name type="scientific">Megasphaera hexanoica</name>
    <dbReference type="NCBI Taxonomy" id="1675036"/>
    <lineage>
        <taxon>Bacteria</taxon>
        <taxon>Bacillati</taxon>
        <taxon>Bacillota</taxon>
        <taxon>Negativicutes</taxon>
        <taxon>Veillonellales</taxon>
        <taxon>Veillonellaceae</taxon>
        <taxon>Megasphaera</taxon>
    </lineage>
</organism>
<evidence type="ECO:0000313" key="2">
    <source>
        <dbReference type="Proteomes" id="UP000591071"/>
    </source>
</evidence>
<evidence type="ECO:0000313" key="1">
    <source>
        <dbReference type="EMBL" id="NME29111.1"/>
    </source>
</evidence>
<dbReference type="RefSeq" id="WP_170087968.1">
    <property type="nucleotide sequence ID" value="NZ_JABAFG010000021.1"/>
</dbReference>
<dbReference type="Proteomes" id="UP000591071">
    <property type="component" value="Unassembled WGS sequence"/>
</dbReference>
<accession>A0A848BRW4</accession>
<comment type="caution">
    <text evidence="1">The sequence shown here is derived from an EMBL/GenBank/DDBJ whole genome shotgun (WGS) entry which is preliminary data.</text>
</comment>
<name>A0A848BRW4_9FIRM</name>
<proteinExistence type="predicted"/>
<reference evidence="1 2" key="1">
    <citation type="submission" date="2020-04" db="EMBL/GenBank/DDBJ databases">
        <authorList>
            <person name="Hitch T.C.A."/>
            <person name="Wylensek D."/>
            <person name="Clavel T."/>
        </authorList>
    </citation>
    <scope>NUCLEOTIDE SEQUENCE [LARGE SCALE GENOMIC DNA]</scope>
    <source>
        <strain evidence="1 2">Oil-RF-744-FAT-WT-6-1</strain>
    </source>
</reference>
<dbReference type="Pfam" id="PF04883">
    <property type="entry name" value="HK97-gp10_like"/>
    <property type="match status" value="1"/>
</dbReference>
<dbReference type="NCBIfam" id="TIGR01725">
    <property type="entry name" value="phge_HK97_gp10"/>
    <property type="match status" value="1"/>
</dbReference>
<dbReference type="EMBL" id="JABAFG010000021">
    <property type="protein sequence ID" value="NME29111.1"/>
    <property type="molecule type" value="Genomic_DNA"/>
</dbReference>
<dbReference type="InterPro" id="IPR010064">
    <property type="entry name" value="HK97-gp10_tail"/>
</dbReference>
<sequence>MMTIDEFINRLDVANERFPYECEESLEKATKTMKKELKNATPDSGKEHKHKLNKSWKHDMEGHSGDTFKGVIWNTAPHFHLVERGHAKVAPSGRVFGHQPGTHFKDKTVAEKKPDIVQKMHTDLYEKLSDKF</sequence>
<gene>
    <name evidence="1" type="ORF">HF872_10850</name>
</gene>